<dbReference type="PROSITE" id="PS51257">
    <property type="entry name" value="PROKAR_LIPOPROTEIN"/>
    <property type="match status" value="1"/>
</dbReference>
<gene>
    <name evidence="2" type="ORF">PCLFYP37_02661</name>
</gene>
<evidence type="ECO:0000313" key="2">
    <source>
        <dbReference type="EMBL" id="VYU37124.1"/>
    </source>
</evidence>
<protein>
    <recommendedName>
        <fullName evidence="3">PKD-like family protein</fullName>
    </recommendedName>
</protein>
<feature type="signal peptide" evidence="1">
    <location>
        <begin position="1"/>
        <end position="22"/>
    </location>
</feature>
<dbReference type="RefSeq" id="WP_412442084.1">
    <property type="nucleotide sequence ID" value="NZ_CACRUT010000015.1"/>
</dbReference>
<name>A0A6N3EB62_9BACT</name>
<sequence>MERMKYIRLLWLLLPFLWQSCAEDKGNYDYKDLNDLNISFDDAYSAISREPFVIKPEVTAKEFAPDAYTYEWKAYDQAGSQEPVVLGTALNLDVELTLAQGNYQLVLTIREKASGLYYQKSATLNVDTPLSLGWLVLCSDNGRVRLDMVSHIKETDNVYYDLLKGTDLEDWLQPYQLLCDPGMQEPFYLVTGSGTTRLSNNDFQWNDSYMIGYEFGNGMYTGTVRCLASHRPGKLFVDIAGRVYYCNTLSGDGLFGSVRANGFYVEPAVGYNAKGTPFVPAFMMWDKNNRRFVVCASEFASIGLDNVRDVPMDELAADGFPTVNEELFAWPKRADRMDFICMENTRYDRNQDGNGMTYAVLGKGDQRFLYGIILNELYSFAEAKYGYAYEKAYYVDLSACTDIAQATHFAFSSLKTFMYYAVGRKVYRVNFSNAAPAAELQFELPEGEEITCLKFYLWEQEDADNRSYDLIVGSKKNDTGESTLRIYDGFTNEGNFQDAVPVEQYAGFADIVDVIYREKVIYQQ</sequence>
<organism evidence="2">
    <name type="scientific">Paraprevotella clara</name>
    <dbReference type="NCBI Taxonomy" id="454154"/>
    <lineage>
        <taxon>Bacteria</taxon>
        <taxon>Pseudomonadati</taxon>
        <taxon>Bacteroidota</taxon>
        <taxon>Bacteroidia</taxon>
        <taxon>Bacteroidales</taxon>
        <taxon>Prevotellaceae</taxon>
        <taxon>Paraprevotella</taxon>
    </lineage>
</organism>
<dbReference type="InterPro" id="IPR032183">
    <property type="entry name" value="PKD-like"/>
</dbReference>
<evidence type="ECO:0000256" key="1">
    <source>
        <dbReference type="SAM" id="SignalP"/>
    </source>
</evidence>
<keyword evidence="1" id="KW-0732">Signal</keyword>
<reference evidence="2" key="1">
    <citation type="submission" date="2019-11" db="EMBL/GenBank/DDBJ databases">
        <authorList>
            <person name="Feng L."/>
        </authorList>
    </citation>
    <scope>NUCLEOTIDE SEQUENCE</scope>
    <source>
        <strain evidence="2">PclaraLFYP37</strain>
    </source>
</reference>
<dbReference type="EMBL" id="CACRUT010000015">
    <property type="protein sequence ID" value="VYU37124.1"/>
    <property type="molecule type" value="Genomic_DNA"/>
</dbReference>
<accession>A0A6N3EB62</accession>
<dbReference type="AlphaFoldDB" id="A0A6N3EB62"/>
<evidence type="ECO:0008006" key="3">
    <source>
        <dbReference type="Google" id="ProtNLM"/>
    </source>
</evidence>
<dbReference type="Pfam" id="PF16407">
    <property type="entry name" value="PKD_2"/>
    <property type="match status" value="1"/>
</dbReference>
<proteinExistence type="predicted"/>
<feature type="chain" id="PRO_5026834595" description="PKD-like family protein" evidence="1">
    <location>
        <begin position="23"/>
        <end position="524"/>
    </location>
</feature>